<keyword evidence="3" id="KW-0238">DNA-binding</keyword>
<organism evidence="8 9">
    <name type="scientific">Tachysurus vachellii</name>
    <name type="common">Darkbarbel catfish</name>
    <name type="synonym">Pelteobagrus vachellii</name>
    <dbReference type="NCBI Taxonomy" id="175792"/>
    <lineage>
        <taxon>Eukaryota</taxon>
        <taxon>Metazoa</taxon>
        <taxon>Chordata</taxon>
        <taxon>Craniata</taxon>
        <taxon>Vertebrata</taxon>
        <taxon>Euteleostomi</taxon>
        <taxon>Actinopterygii</taxon>
        <taxon>Neopterygii</taxon>
        <taxon>Teleostei</taxon>
        <taxon>Ostariophysi</taxon>
        <taxon>Siluriformes</taxon>
        <taxon>Bagridae</taxon>
        <taxon>Tachysurus</taxon>
    </lineage>
</organism>
<gene>
    <name evidence="8" type="ORF">Q7C36_014585</name>
</gene>
<accession>A0AA88MEW1</accession>
<keyword evidence="4" id="KW-0010">Activator</keyword>
<dbReference type="PANTHER" id="PTHR24411">
    <property type="entry name" value="NUCLEAR FACTOR ERYTHROID 2-RELATED FACTOR"/>
    <property type="match status" value="1"/>
</dbReference>
<keyword evidence="9" id="KW-1185">Reference proteome</keyword>
<evidence type="ECO:0000256" key="6">
    <source>
        <dbReference type="ARBA" id="ARBA00023242"/>
    </source>
</evidence>
<dbReference type="SUPFAM" id="SSF47454">
    <property type="entry name" value="A DNA-binding domain in eukaryotic transcription factors"/>
    <property type="match status" value="1"/>
</dbReference>
<evidence type="ECO:0000256" key="2">
    <source>
        <dbReference type="ARBA" id="ARBA00023015"/>
    </source>
</evidence>
<protein>
    <recommendedName>
        <fullName evidence="7">Basic leucine zipper domain-containing protein</fullName>
    </recommendedName>
</protein>
<evidence type="ECO:0000256" key="1">
    <source>
        <dbReference type="ARBA" id="ARBA00008157"/>
    </source>
</evidence>
<dbReference type="GO" id="GO:0005634">
    <property type="term" value="C:nucleus"/>
    <property type="evidence" value="ECO:0007669"/>
    <property type="project" value="TreeGrafter"/>
</dbReference>
<dbReference type="Proteomes" id="UP001187315">
    <property type="component" value="Unassembled WGS sequence"/>
</dbReference>
<keyword evidence="2" id="KW-0805">Transcription regulation</keyword>
<comment type="caution">
    <text evidence="8">The sequence shown here is derived from an EMBL/GenBank/DDBJ whole genome shotgun (WGS) entry which is preliminary data.</text>
</comment>
<reference evidence="8" key="1">
    <citation type="submission" date="2023-08" db="EMBL/GenBank/DDBJ databases">
        <title>Pelteobagrus vachellii genome.</title>
        <authorList>
            <person name="Liu H."/>
        </authorList>
    </citation>
    <scope>NUCLEOTIDE SEQUENCE</scope>
    <source>
        <strain evidence="8">PRFRI_2022a</strain>
        <tissue evidence="8">Muscle</tissue>
    </source>
</reference>
<dbReference type="Gene3D" id="1.10.880.10">
    <property type="entry name" value="Transcription factor, Skn-1-like, DNA-binding domain"/>
    <property type="match status" value="1"/>
</dbReference>
<name>A0AA88MEW1_TACVA</name>
<dbReference type="PANTHER" id="PTHR24411:SF8">
    <property type="entry name" value="NUCLEAR FACTOR ERYTHROID 2-RELATED FACTOR 3"/>
    <property type="match status" value="1"/>
</dbReference>
<sequence length="448" mass="49955">MNGGPSSAFVQNPFHYYRDIAADYFTTRRLLHEVHALGSRFDSPRDGAWLLHLVPNCVEPEEPPDSNGYKMDGINLDSATQLIQSSVLLSGTVQHQNEGEIEVHPQWPNTWSTAIDFESLFAQHVPDMDPINYNASPQDPMVSSNGDCRPNPFRGGTYATPHHMPLFSLESINSYNRDTPSTAVSALALPPFSSLRNNFHGTSYSTAGYLHEAVFEQIDLLGLEGLGSVDEEVINGIYGSLDTPWLEEVASSMSSRDSFCKDGAMGYSTELEYFLGYGGACASSCYDWPQVSINNIWHDHNYNEPGVEEPGWDEQRLQALGFPFSAPEIVNMPVEDFLELLEGRSLSTSEVMLLRDVRRHGKKKLAAKNCRKGKLSAILGVQAELRDEHGQSLNQERYTPDCGTNGRIVVRPRTNAVRMITTRTKTTNIEKDKKTLTTILIYILIVFV</sequence>
<dbReference type="InterPro" id="IPR008917">
    <property type="entry name" value="TF_DNA-bd_sf"/>
</dbReference>
<dbReference type="EMBL" id="JAVHJS010000014">
    <property type="protein sequence ID" value="KAK2836716.1"/>
    <property type="molecule type" value="Genomic_DNA"/>
</dbReference>
<evidence type="ECO:0000256" key="3">
    <source>
        <dbReference type="ARBA" id="ARBA00023125"/>
    </source>
</evidence>
<feature type="domain" description="Basic leucine zipper" evidence="7">
    <location>
        <begin position="327"/>
        <end position="389"/>
    </location>
</feature>
<dbReference type="InterPro" id="IPR004826">
    <property type="entry name" value="bZIP_Maf"/>
</dbReference>
<dbReference type="Pfam" id="PF03131">
    <property type="entry name" value="bZIP_Maf"/>
    <property type="match status" value="1"/>
</dbReference>
<evidence type="ECO:0000256" key="4">
    <source>
        <dbReference type="ARBA" id="ARBA00023159"/>
    </source>
</evidence>
<dbReference type="GO" id="GO:0000981">
    <property type="term" value="F:DNA-binding transcription factor activity, RNA polymerase II-specific"/>
    <property type="evidence" value="ECO:0007669"/>
    <property type="project" value="TreeGrafter"/>
</dbReference>
<keyword evidence="6" id="KW-0539">Nucleus</keyword>
<dbReference type="AlphaFoldDB" id="A0AA88MEW1"/>
<dbReference type="GO" id="GO:0000978">
    <property type="term" value="F:RNA polymerase II cis-regulatory region sequence-specific DNA binding"/>
    <property type="evidence" value="ECO:0007669"/>
    <property type="project" value="InterPro"/>
</dbReference>
<evidence type="ECO:0000256" key="5">
    <source>
        <dbReference type="ARBA" id="ARBA00023163"/>
    </source>
</evidence>
<keyword evidence="5" id="KW-0804">Transcription</keyword>
<evidence type="ECO:0000313" key="8">
    <source>
        <dbReference type="EMBL" id="KAK2836716.1"/>
    </source>
</evidence>
<comment type="similarity">
    <text evidence="1">Belongs to the bZIP family. CNC subfamily.</text>
</comment>
<evidence type="ECO:0000313" key="9">
    <source>
        <dbReference type="Proteomes" id="UP001187315"/>
    </source>
</evidence>
<proteinExistence type="inferred from homology"/>
<evidence type="ECO:0000259" key="7">
    <source>
        <dbReference type="Pfam" id="PF03131"/>
    </source>
</evidence>
<dbReference type="InterPro" id="IPR047167">
    <property type="entry name" value="NFE2-like"/>
</dbReference>